<proteinExistence type="predicted"/>
<keyword evidence="3" id="KW-1185">Reference proteome</keyword>
<evidence type="ECO:0008006" key="4">
    <source>
        <dbReference type="Google" id="ProtNLM"/>
    </source>
</evidence>
<feature type="compositionally biased region" description="Basic and acidic residues" evidence="1">
    <location>
        <begin position="14"/>
        <end position="23"/>
    </location>
</feature>
<dbReference type="Pfam" id="PF06046">
    <property type="entry name" value="Sec6"/>
    <property type="match status" value="1"/>
</dbReference>
<reference evidence="3" key="1">
    <citation type="submission" date="2015-09" db="EMBL/GenBank/DDBJ databases">
        <authorList>
            <person name="Sai Rama Sridatta P."/>
        </authorList>
    </citation>
    <scope>NUCLEOTIDE SEQUENCE [LARGE SCALE GENOMIC DNA]</scope>
</reference>
<organism evidence="2 3">
    <name type="scientific">Lates calcarifer</name>
    <name type="common">Barramundi</name>
    <name type="synonym">Holocentrus calcarifer</name>
    <dbReference type="NCBI Taxonomy" id="8187"/>
    <lineage>
        <taxon>Eukaryota</taxon>
        <taxon>Metazoa</taxon>
        <taxon>Chordata</taxon>
        <taxon>Craniata</taxon>
        <taxon>Vertebrata</taxon>
        <taxon>Euteleostomi</taxon>
        <taxon>Actinopterygii</taxon>
        <taxon>Neopterygii</taxon>
        <taxon>Teleostei</taxon>
        <taxon>Neoteleostei</taxon>
        <taxon>Acanthomorphata</taxon>
        <taxon>Carangaria</taxon>
        <taxon>Carangaria incertae sedis</taxon>
        <taxon>Centropomidae</taxon>
        <taxon>Lates</taxon>
    </lineage>
</organism>
<dbReference type="AlphaFoldDB" id="A0A4W6EKT1"/>
<dbReference type="GO" id="GO:0000149">
    <property type="term" value="F:SNARE binding"/>
    <property type="evidence" value="ECO:0007669"/>
    <property type="project" value="TreeGrafter"/>
</dbReference>
<feature type="region of interest" description="Disordered" evidence="1">
    <location>
        <begin position="1"/>
        <end position="23"/>
    </location>
</feature>
<dbReference type="STRING" id="8187.ENSLCAP00010038448"/>
<reference evidence="2" key="3">
    <citation type="submission" date="2025-09" db="UniProtKB">
        <authorList>
            <consortium name="Ensembl"/>
        </authorList>
    </citation>
    <scope>IDENTIFICATION</scope>
</reference>
<dbReference type="PANTHER" id="PTHR21292">
    <property type="entry name" value="EXOCYST COMPLEX COMPONENT SEC6-RELATED"/>
    <property type="match status" value="1"/>
</dbReference>
<dbReference type="GO" id="GO:0051601">
    <property type="term" value="P:exocyst localization"/>
    <property type="evidence" value="ECO:0007669"/>
    <property type="project" value="TreeGrafter"/>
</dbReference>
<name>A0A4W6EKT1_LATCA</name>
<dbReference type="GO" id="GO:0000145">
    <property type="term" value="C:exocyst"/>
    <property type="evidence" value="ECO:0007669"/>
    <property type="project" value="InterPro"/>
</dbReference>
<sequence length="401" mass="47262">MLWKNRRQQNHNNNHTEENDRDCVEEQQEEQLEEVSRRLILREEQFFSQDSPDEEEDQLLKDFEELKLQMWMAIHNTFTSSSSEQLNILRSAVASIQQQEVQDRLWTGRPEDRVPVWRPLKCISTHNNLLQKIVESRVKKAAEDELSGTEELSSPVKREVCRLGKRVKDDLLTVERTVKDCYPPQMDILNVYAGLYHQRFSTRLTELAASGLDIDDCSYLLFWVNHCYPQTILKHEDLDGKIKTACLGSLLLQDDLNRLEEQYLSHREVNTCTALNGRGKVNLFMFITMLKHQSLIFRLRAPQYLFSDCYFTWFRCVNEQVYVLSFLQDKVKLWLSTALKKEEERWLSSKTPELIDHYYFSPLAVDVIQVIDSSLTEFSRVIRDQSKAQRITAHLESFLCR</sequence>
<accession>A0A4W6EKT1</accession>
<evidence type="ECO:0000256" key="1">
    <source>
        <dbReference type="SAM" id="MobiDB-lite"/>
    </source>
</evidence>
<dbReference type="InterPro" id="IPR010326">
    <property type="entry name" value="EXOC3/Sec6"/>
</dbReference>
<dbReference type="InParanoid" id="A0A4W6EKT1"/>
<dbReference type="Ensembl" id="ENSLCAT00010039361.1">
    <property type="protein sequence ID" value="ENSLCAP00010038448.1"/>
    <property type="gene ID" value="ENSLCAG00010017996.1"/>
</dbReference>
<evidence type="ECO:0000313" key="2">
    <source>
        <dbReference type="Ensembl" id="ENSLCAP00010038448.1"/>
    </source>
</evidence>
<dbReference type="GO" id="GO:0006887">
    <property type="term" value="P:exocytosis"/>
    <property type="evidence" value="ECO:0007669"/>
    <property type="project" value="InterPro"/>
</dbReference>
<dbReference type="GeneTree" id="ENSGT01030000234613"/>
<evidence type="ECO:0000313" key="3">
    <source>
        <dbReference type="Proteomes" id="UP000314980"/>
    </source>
</evidence>
<dbReference type="Proteomes" id="UP000314980">
    <property type="component" value="Unassembled WGS sequence"/>
</dbReference>
<dbReference type="PANTHER" id="PTHR21292:SF4">
    <property type="entry name" value="TUMOR NECROSIS FACTOR ALPHA-INDUCED PROTEIN 2"/>
    <property type="match status" value="1"/>
</dbReference>
<reference evidence="2" key="2">
    <citation type="submission" date="2025-08" db="UniProtKB">
        <authorList>
            <consortium name="Ensembl"/>
        </authorList>
    </citation>
    <scope>IDENTIFICATION</scope>
</reference>
<protein>
    <recommendedName>
        <fullName evidence="4">Tumor necrosis factor, alpha-induced protein 2b</fullName>
    </recommendedName>
</protein>